<feature type="region of interest" description="Disordered" evidence="3">
    <location>
        <begin position="956"/>
        <end position="976"/>
    </location>
</feature>
<dbReference type="NCBIfam" id="NF041492">
    <property type="entry name" value="MobF"/>
    <property type="match status" value="1"/>
</dbReference>
<dbReference type="Proteomes" id="UP000214720">
    <property type="component" value="Unassembled WGS sequence"/>
</dbReference>
<dbReference type="GO" id="GO:0003678">
    <property type="term" value="F:DNA helicase activity"/>
    <property type="evidence" value="ECO:0007669"/>
    <property type="project" value="UniProtKB-ARBA"/>
</dbReference>
<protein>
    <submittedName>
        <fullName evidence="5">Conjugal transfer protein TraA</fullName>
    </submittedName>
</protein>
<dbReference type="CDD" id="cd17933">
    <property type="entry name" value="DEXSc_RecD-like"/>
    <property type="match status" value="1"/>
</dbReference>
<evidence type="ECO:0000256" key="2">
    <source>
        <dbReference type="ARBA" id="ARBA00022840"/>
    </source>
</evidence>
<evidence type="ECO:0000256" key="3">
    <source>
        <dbReference type="SAM" id="MobiDB-lite"/>
    </source>
</evidence>
<proteinExistence type="predicted"/>
<feature type="domain" description="TrwC relaxase" evidence="4">
    <location>
        <begin position="10"/>
        <end position="264"/>
    </location>
</feature>
<feature type="compositionally biased region" description="Low complexity" evidence="3">
    <location>
        <begin position="956"/>
        <end position="966"/>
    </location>
</feature>
<comment type="caution">
    <text evidence="5">The sequence shown here is derived from an EMBL/GenBank/DDBJ whole genome shotgun (WGS) entry which is preliminary data.</text>
</comment>
<evidence type="ECO:0000313" key="6">
    <source>
        <dbReference type="Proteomes" id="UP000214720"/>
    </source>
</evidence>
<evidence type="ECO:0000313" key="5">
    <source>
        <dbReference type="EMBL" id="OXC75675.1"/>
    </source>
</evidence>
<dbReference type="Gene3D" id="2.30.30.940">
    <property type="match status" value="1"/>
</dbReference>
<dbReference type="SUPFAM" id="SSF52540">
    <property type="entry name" value="P-loop containing nucleoside triphosphate hydrolases"/>
    <property type="match status" value="2"/>
</dbReference>
<dbReference type="EMBL" id="MTHB01000165">
    <property type="protein sequence ID" value="OXC75675.1"/>
    <property type="molecule type" value="Genomic_DNA"/>
</dbReference>
<evidence type="ECO:0000256" key="1">
    <source>
        <dbReference type="ARBA" id="ARBA00022741"/>
    </source>
</evidence>
<dbReference type="PANTHER" id="PTHR43788">
    <property type="entry name" value="DNA2/NAM7 HELICASE FAMILY MEMBER"/>
    <property type="match status" value="1"/>
</dbReference>
<dbReference type="PANTHER" id="PTHR43788:SF6">
    <property type="entry name" value="DNA HELICASE B"/>
    <property type="match status" value="1"/>
</dbReference>
<dbReference type="GO" id="GO:0005524">
    <property type="term" value="F:ATP binding"/>
    <property type="evidence" value="ECO:0007669"/>
    <property type="project" value="UniProtKB-KW"/>
</dbReference>
<feature type="compositionally biased region" description="Basic and acidic residues" evidence="3">
    <location>
        <begin position="967"/>
        <end position="976"/>
    </location>
</feature>
<dbReference type="InterPro" id="IPR027417">
    <property type="entry name" value="P-loop_NTPase"/>
</dbReference>
<keyword evidence="2" id="KW-0067">ATP-binding</keyword>
<dbReference type="InterPro" id="IPR050534">
    <property type="entry name" value="Coronavir_polyprotein_1ab"/>
</dbReference>
<name>A0A226WWW4_CABSO</name>
<evidence type="ECO:0000259" key="4">
    <source>
        <dbReference type="Pfam" id="PF08751"/>
    </source>
</evidence>
<accession>A0A226WWW4</accession>
<dbReference type="SUPFAM" id="SSF55464">
    <property type="entry name" value="Origin of replication-binding domain, RBD-like"/>
    <property type="match status" value="1"/>
</dbReference>
<dbReference type="AlphaFoldDB" id="A0A226WWW4"/>
<gene>
    <name evidence="5" type="ORF">BSU04_25940</name>
</gene>
<dbReference type="Pfam" id="PF13604">
    <property type="entry name" value="AAA_30"/>
    <property type="match status" value="1"/>
</dbReference>
<sequence>MAGKPELGAPAPFWAGAAAPLLGLHDEAQAEQVERLARGFHPLTGLPLVKGAGDEHVMGLDMTFSAPKDFSAVFAAADTGTRAELIDCMQKAVRTALDHAAESALTRHERGGRTKRVAEATIAACYTHFASRALDPQIHVHAFLFNVGKRRGIDEWSALEHRPQFDRKISTGALFRAALAWHLRGMGFNVLADGPYFKIGGIADSQREALSTRSREIADYLKQQGVNGAADSAAREIAALNTRSAKAEPPLPELLARFEKQAASLGLDAQAIRQMRGLEARTEAQSLDAADRAPLTPFTLDCSELLDELTASQSCATAQEALAAICAKAMGRASAEDCLRELDRFLASERIVRLGQTEMLVEVFTSRERVAQERTITERVREGAASRVHAVAPDLIAREFDALERELQAKLGVAVSLAQQRAAALHIACESGRHAFVEGWAGTGKTTLLGASTRAYKAAGFEVLGCCQSAAAAQNLARETGARSRTIASLLLGLASGRLTLDERSIVVLDEAGMVGSREFSLLQDAVLTAGGKLICVGDPKQLQPIEAGGIFASLMREHGKAELSDIQRQRTDFAPLFDWIDARARAGDGVSKEQAAALRQVPDDARMAAVEQLCGQSAKLARAFDRWRARYDHQWLRDVVRFFASGDPRPALQLLDAKGRLRIAASPAQAASQIVAAWEADKTPLVEKTMLAGTRAEVAELNRLARERLVETGMVVDALGVDALALARDGSGSVKRFAPGDRIVFSKNDLDLGVANGAAGAITAIEPAASGPRFVVKLDFPNARGERVVSMPARFSFFDHAYCLTNHKAQGRTFGAAYALANPVMADREWIYVAVSRSRFATTLFVDASALGLNDPESHRATADKAATREAVIEALAGRMARSRAKGTTLDYMSEQSPGLFAPRVLAHEDVRREPAASRASPAPAHSARTADRKTVVARVRRLLGKRHRKLVGDKLAATTPAAPDALRELEGPVR</sequence>
<dbReference type="Pfam" id="PF08751">
    <property type="entry name" value="TrwC"/>
    <property type="match status" value="1"/>
</dbReference>
<keyword evidence="1" id="KW-0547">Nucleotide-binding</keyword>
<dbReference type="InterPro" id="IPR014862">
    <property type="entry name" value="TrwC"/>
</dbReference>
<dbReference type="Gene3D" id="3.40.50.300">
    <property type="entry name" value="P-loop containing nucleotide triphosphate hydrolases"/>
    <property type="match status" value="2"/>
</dbReference>
<organism evidence="5 6">
    <name type="scientific">Caballeronia sordidicola</name>
    <name type="common">Burkholderia sordidicola</name>
    <dbReference type="NCBI Taxonomy" id="196367"/>
    <lineage>
        <taxon>Bacteria</taxon>
        <taxon>Pseudomonadati</taxon>
        <taxon>Pseudomonadota</taxon>
        <taxon>Betaproteobacteria</taxon>
        <taxon>Burkholderiales</taxon>
        <taxon>Burkholderiaceae</taxon>
        <taxon>Caballeronia</taxon>
    </lineage>
</organism>
<reference evidence="6" key="1">
    <citation type="submission" date="2017-01" db="EMBL/GenBank/DDBJ databases">
        <title>Genome Analysis of Deinococcus marmoris KOPRI26562.</title>
        <authorList>
            <person name="Kim J.H."/>
            <person name="Oh H.-M."/>
        </authorList>
    </citation>
    <scope>NUCLEOTIDE SEQUENCE [LARGE SCALE GENOMIC DNA]</scope>
    <source>
        <strain evidence="6">PAMC 26633</strain>
    </source>
</reference>
<feature type="region of interest" description="Disordered" evidence="3">
    <location>
        <begin position="913"/>
        <end position="935"/>
    </location>
</feature>
<feature type="compositionally biased region" description="Low complexity" evidence="3">
    <location>
        <begin position="918"/>
        <end position="929"/>
    </location>
</feature>
<dbReference type="CDD" id="cd18809">
    <property type="entry name" value="SF1_C_RecD"/>
    <property type="match status" value="1"/>
</dbReference>